<dbReference type="InterPro" id="IPR001295">
    <property type="entry name" value="Dihydroorotate_DH_CS"/>
</dbReference>
<comment type="cofactor">
    <cofactor evidence="11">
        <name>FMN</name>
        <dbReference type="ChEBI" id="CHEBI:58210"/>
    </cofactor>
    <text evidence="11">Binds 1 FMN per subunit.</text>
</comment>
<feature type="binding site" evidence="11">
    <location>
        <position position="267"/>
    </location>
    <ligand>
        <name>FMN</name>
        <dbReference type="ChEBI" id="CHEBI:58210"/>
    </ligand>
</feature>
<comment type="subcellular location">
    <subcellularLocation>
        <location evidence="11">Cell membrane</location>
        <topology evidence="11">Peripheral membrane protein</topology>
    </subcellularLocation>
    <subcellularLocation>
        <location evidence="2">Membrane</location>
    </subcellularLocation>
</comment>
<dbReference type="RefSeq" id="WP_248682894.1">
    <property type="nucleotide sequence ID" value="NZ_JALPRY010000010.1"/>
</dbReference>
<dbReference type="NCBIfam" id="TIGR01036">
    <property type="entry name" value="pyrD_sub2"/>
    <property type="match status" value="1"/>
</dbReference>
<evidence type="ECO:0000256" key="4">
    <source>
        <dbReference type="ARBA" id="ARBA00005359"/>
    </source>
</evidence>
<feature type="binding site" evidence="11">
    <location>
        <position position="171"/>
    </location>
    <ligand>
        <name>substrate</name>
    </ligand>
</feature>
<comment type="similarity">
    <text evidence="4 11">Belongs to the dihydroorotate dehydrogenase family. Type 2 subfamily.</text>
</comment>
<gene>
    <name evidence="11" type="primary">pyrD</name>
    <name evidence="13" type="ORF">M0654_09625</name>
</gene>
<proteinExistence type="inferred from homology"/>
<dbReference type="InterPro" id="IPR013785">
    <property type="entry name" value="Aldolase_TIM"/>
</dbReference>
<comment type="pathway">
    <text evidence="3 11">Pyrimidine metabolism; UMP biosynthesis via de novo pathway; orotate from (S)-dihydroorotate (quinone route): step 1/1.</text>
</comment>
<feature type="domain" description="Dihydroorotate dehydrogenase catalytic" evidence="12">
    <location>
        <begin position="45"/>
        <end position="338"/>
    </location>
</feature>
<dbReference type="Gene3D" id="3.20.20.70">
    <property type="entry name" value="Aldolase class I"/>
    <property type="match status" value="1"/>
</dbReference>
<feature type="binding site" evidence="11">
    <location>
        <begin position="317"/>
        <end position="318"/>
    </location>
    <ligand>
        <name>FMN</name>
        <dbReference type="ChEBI" id="CHEBI:58210"/>
    </ligand>
</feature>
<dbReference type="CDD" id="cd04738">
    <property type="entry name" value="DHOD_2_like"/>
    <property type="match status" value="1"/>
</dbReference>
<comment type="catalytic activity">
    <reaction evidence="10 11">
        <text>(S)-dihydroorotate + a quinone = orotate + a quinol</text>
        <dbReference type="Rhea" id="RHEA:30187"/>
        <dbReference type="ChEBI" id="CHEBI:24646"/>
        <dbReference type="ChEBI" id="CHEBI:30839"/>
        <dbReference type="ChEBI" id="CHEBI:30864"/>
        <dbReference type="ChEBI" id="CHEBI:132124"/>
        <dbReference type="EC" id="1.3.5.2"/>
    </reaction>
</comment>
<dbReference type="PROSITE" id="PS00911">
    <property type="entry name" value="DHODEHASE_1"/>
    <property type="match status" value="1"/>
</dbReference>
<dbReference type="HAMAP" id="MF_00225">
    <property type="entry name" value="DHO_dh_type2"/>
    <property type="match status" value="1"/>
</dbReference>
<feature type="binding site" evidence="11">
    <location>
        <begin position="111"/>
        <end position="115"/>
    </location>
    <ligand>
        <name>substrate</name>
    </ligand>
</feature>
<dbReference type="Proteomes" id="UP001202827">
    <property type="component" value="Unassembled WGS sequence"/>
</dbReference>
<keyword evidence="7 11" id="KW-0665">Pyrimidine biosynthesis</keyword>
<evidence type="ECO:0000256" key="6">
    <source>
        <dbReference type="ARBA" id="ARBA00022643"/>
    </source>
</evidence>
<evidence type="ECO:0000256" key="5">
    <source>
        <dbReference type="ARBA" id="ARBA00022630"/>
    </source>
</evidence>
<feature type="binding site" evidence="11">
    <location>
        <position position="216"/>
    </location>
    <ligand>
        <name>FMN</name>
        <dbReference type="ChEBI" id="CHEBI:58210"/>
    </ligand>
</feature>
<dbReference type="Pfam" id="PF01180">
    <property type="entry name" value="DHO_dh"/>
    <property type="match status" value="1"/>
</dbReference>
<sequence length="363" mass="38454">MIGRLAGIASRGLFTFDPETAHGLSIKALKSGLIPPCRLAEDPRLVQTVAGIRFPNPIGLAAGYDKNAEVPDAMLRLGFGFTEVGTLTPKPQAGNDKPRIFRLIEDRGVINRLGFNNEGHEAALQRLAARGKAPGILGVNIGANKDASDRIADYVAGIARFYAHATYFTVNISSPNTPGLRDLQARESLKALLDAVLAARAEEALRHGRSVPVFLKIAPDLTEEGLDDIAAEAGSHPLDGLIVSNTTLARDGLKNQVESKETGGLSGAPLFKRSTAVLAKMRQRVGVDLPLIGVGGVGSAADALEKIRAGADLVQLYSCMVYEGPGLASAIVKGLSGLLDREKVSSIRQLRDSRVDQWAATKL</sequence>
<feature type="binding site" evidence="11">
    <location>
        <position position="176"/>
    </location>
    <ligand>
        <name>substrate</name>
    </ligand>
</feature>
<dbReference type="PROSITE" id="PS00912">
    <property type="entry name" value="DHODEHASE_2"/>
    <property type="match status" value="1"/>
</dbReference>
<evidence type="ECO:0000256" key="1">
    <source>
        <dbReference type="ARBA" id="ARBA00003125"/>
    </source>
</evidence>
<evidence type="ECO:0000256" key="8">
    <source>
        <dbReference type="ARBA" id="ARBA00023002"/>
    </source>
</evidence>
<evidence type="ECO:0000256" key="3">
    <source>
        <dbReference type="ARBA" id="ARBA00005161"/>
    </source>
</evidence>
<evidence type="ECO:0000313" key="14">
    <source>
        <dbReference type="Proteomes" id="UP001202827"/>
    </source>
</evidence>
<name>A0ABT0IQU7_9HYPH</name>
<keyword evidence="11" id="KW-1003">Cell membrane</keyword>
<keyword evidence="8 11" id="KW-0560">Oxidoreductase</keyword>
<feature type="binding site" evidence="11">
    <location>
        <position position="86"/>
    </location>
    <ligand>
        <name>FMN</name>
        <dbReference type="ChEBI" id="CHEBI:58210"/>
    </ligand>
</feature>
<feature type="binding site" evidence="11">
    <location>
        <begin position="62"/>
        <end position="66"/>
    </location>
    <ligand>
        <name>FMN</name>
        <dbReference type="ChEBI" id="CHEBI:58210"/>
    </ligand>
</feature>
<feature type="binding site" evidence="11">
    <location>
        <position position="296"/>
    </location>
    <ligand>
        <name>FMN</name>
        <dbReference type="ChEBI" id="CHEBI:58210"/>
    </ligand>
</feature>
<keyword evidence="5 11" id="KW-0285">Flavoprotein</keyword>
<feature type="binding site" evidence="11">
    <location>
        <position position="66"/>
    </location>
    <ligand>
        <name>substrate</name>
    </ligand>
</feature>
<evidence type="ECO:0000259" key="12">
    <source>
        <dbReference type="Pfam" id="PF01180"/>
    </source>
</evidence>
<keyword evidence="9 11" id="KW-0472">Membrane</keyword>
<dbReference type="EC" id="1.3.5.2" evidence="11"/>
<feature type="binding site" evidence="11">
    <location>
        <position position="171"/>
    </location>
    <ligand>
        <name>FMN</name>
        <dbReference type="ChEBI" id="CHEBI:58210"/>
    </ligand>
</feature>
<dbReference type="SUPFAM" id="SSF51395">
    <property type="entry name" value="FMN-linked oxidoreductases"/>
    <property type="match status" value="1"/>
</dbReference>
<evidence type="ECO:0000256" key="10">
    <source>
        <dbReference type="ARBA" id="ARBA00048639"/>
    </source>
</evidence>
<comment type="function">
    <text evidence="1 11">Catalyzes the conversion of dihydroorotate to orotate with quinone as electron acceptor.</text>
</comment>
<dbReference type="InterPro" id="IPR005720">
    <property type="entry name" value="Dihydroorotate_DH_cat"/>
</dbReference>
<dbReference type="GO" id="GO:0106430">
    <property type="term" value="F:dihydroorotate dehydrogenase (quinone) activity"/>
    <property type="evidence" value="ECO:0007669"/>
    <property type="project" value="UniProtKB-EC"/>
</dbReference>
<evidence type="ECO:0000256" key="9">
    <source>
        <dbReference type="ARBA" id="ARBA00023136"/>
    </source>
</evidence>
<evidence type="ECO:0000256" key="11">
    <source>
        <dbReference type="HAMAP-Rule" id="MF_00225"/>
    </source>
</evidence>
<comment type="caution">
    <text evidence="13">The sequence shown here is derived from an EMBL/GenBank/DDBJ whole genome shotgun (WGS) entry which is preliminary data.</text>
</comment>
<protein>
    <recommendedName>
        <fullName evidence="11">Dihydroorotate dehydrogenase (quinone)</fullName>
        <ecNumber evidence="11">1.3.5.2</ecNumber>
    </recommendedName>
    <alternativeName>
        <fullName evidence="11">DHOdehase</fullName>
        <shortName evidence="11">DHOD</shortName>
        <shortName evidence="11">DHODase</shortName>
    </alternativeName>
    <alternativeName>
        <fullName evidence="11">Dihydroorotate oxidase</fullName>
    </alternativeName>
</protein>
<reference evidence="13 14" key="1">
    <citation type="submission" date="2022-04" db="EMBL/GenBank/DDBJ databases">
        <title>Rhizobium coralii sp. nov., isolated from coral Turbinaria peltata.</title>
        <authorList>
            <person name="Sun H."/>
        </authorList>
    </citation>
    <scope>NUCLEOTIDE SEQUENCE [LARGE SCALE GENOMIC DNA]</scope>
    <source>
        <strain evidence="13 14">NTR19</strain>
    </source>
</reference>
<accession>A0ABT0IQU7</accession>
<dbReference type="InterPro" id="IPR005719">
    <property type="entry name" value="Dihydroorotate_DH_2"/>
</dbReference>
<keyword evidence="14" id="KW-1185">Reference proteome</keyword>
<feature type="active site" description="Nucleophile" evidence="11">
    <location>
        <position position="174"/>
    </location>
</feature>
<feature type="binding site" evidence="11">
    <location>
        <position position="140"/>
    </location>
    <ligand>
        <name>FMN</name>
        <dbReference type="ChEBI" id="CHEBI:58210"/>
    </ligand>
</feature>
<comment type="subunit">
    <text evidence="11">Monomer.</text>
</comment>
<feature type="binding site" evidence="11">
    <location>
        <begin position="245"/>
        <end position="246"/>
    </location>
    <ligand>
        <name>substrate</name>
    </ligand>
</feature>
<organism evidence="13 14">
    <name type="scientific">Neorhizobium turbinariae</name>
    <dbReference type="NCBI Taxonomy" id="2937795"/>
    <lineage>
        <taxon>Bacteria</taxon>
        <taxon>Pseudomonadati</taxon>
        <taxon>Pseudomonadota</taxon>
        <taxon>Alphaproteobacteria</taxon>
        <taxon>Hyphomicrobiales</taxon>
        <taxon>Rhizobiaceae</taxon>
        <taxon>Rhizobium/Agrobacterium group</taxon>
        <taxon>Neorhizobium</taxon>
    </lineage>
</organism>
<dbReference type="NCBIfam" id="NF003645">
    <property type="entry name" value="PRK05286.1-2"/>
    <property type="match status" value="1"/>
</dbReference>
<dbReference type="EMBL" id="JALPRY010000010">
    <property type="protein sequence ID" value="MCK8780241.1"/>
    <property type="molecule type" value="Genomic_DNA"/>
</dbReference>
<dbReference type="NCBIfam" id="NF003652">
    <property type="entry name" value="PRK05286.2-5"/>
    <property type="match status" value="1"/>
</dbReference>
<dbReference type="InterPro" id="IPR050074">
    <property type="entry name" value="DHO_dehydrogenase"/>
</dbReference>
<keyword evidence="6 11" id="KW-0288">FMN</keyword>
<evidence type="ECO:0000256" key="2">
    <source>
        <dbReference type="ARBA" id="ARBA00004370"/>
    </source>
</evidence>
<evidence type="ECO:0000256" key="7">
    <source>
        <dbReference type="ARBA" id="ARBA00022975"/>
    </source>
</evidence>
<evidence type="ECO:0000313" key="13">
    <source>
        <dbReference type="EMBL" id="MCK8780241.1"/>
    </source>
</evidence>
<feature type="binding site" evidence="11">
    <location>
        <position position="244"/>
    </location>
    <ligand>
        <name>FMN</name>
        <dbReference type="ChEBI" id="CHEBI:58210"/>
    </ligand>
</feature>
<dbReference type="PANTHER" id="PTHR48109">
    <property type="entry name" value="DIHYDROOROTATE DEHYDROGENASE (QUINONE), MITOCHONDRIAL-RELATED"/>
    <property type="match status" value="1"/>
</dbReference>
<dbReference type="PANTHER" id="PTHR48109:SF4">
    <property type="entry name" value="DIHYDROOROTATE DEHYDROGENASE (QUINONE), MITOCHONDRIAL"/>
    <property type="match status" value="1"/>
</dbReference>